<dbReference type="GO" id="GO:0050897">
    <property type="term" value="F:cobalt ion binding"/>
    <property type="evidence" value="ECO:0007669"/>
    <property type="project" value="TreeGrafter"/>
</dbReference>
<dbReference type="RefSeq" id="WP_073048864.1">
    <property type="nucleotide sequence ID" value="NZ_FQZL01000008.1"/>
</dbReference>
<dbReference type="GO" id="GO:0008270">
    <property type="term" value="F:zinc ion binding"/>
    <property type="evidence" value="ECO:0007669"/>
    <property type="project" value="TreeGrafter"/>
</dbReference>
<dbReference type="SUPFAM" id="SSF46600">
    <property type="entry name" value="C-terminal UvrC-binding domain of UvrB"/>
    <property type="match status" value="1"/>
</dbReference>
<dbReference type="GO" id="GO:0005507">
    <property type="term" value="F:copper ion binding"/>
    <property type="evidence" value="ECO:0007669"/>
    <property type="project" value="TreeGrafter"/>
</dbReference>
<dbReference type="Gene3D" id="4.10.860.10">
    <property type="entry name" value="UVR domain"/>
    <property type="match status" value="1"/>
</dbReference>
<feature type="domain" description="UVR" evidence="1">
    <location>
        <begin position="124"/>
        <end position="159"/>
    </location>
</feature>
<sequence length="160" mass="18238">MLCDECGKNNATVHLTKIVNGKRSEAHLCQQCARKYTNLNTNFSIQNIMSGFLTDVHGIEKSKPLVCENCGLTYEEFKRTGKFGCSRCYSAFEKEVAPFVRNIHSHDSHVGKIPLKAGKELKSKKELEDLKFKLREAVENEEYEKAAEYRDKIKKMAEGD</sequence>
<dbReference type="GO" id="GO:0016301">
    <property type="term" value="F:kinase activity"/>
    <property type="evidence" value="ECO:0007669"/>
    <property type="project" value="UniProtKB-KW"/>
</dbReference>
<dbReference type="InterPro" id="IPR001943">
    <property type="entry name" value="UVR_dom"/>
</dbReference>
<keyword evidence="2" id="KW-0808">Transferase</keyword>
<accession>A0A1M6F8Y6</accession>
<dbReference type="Proteomes" id="UP000184052">
    <property type="component" value="Unassembled WGS sequence"/>
</dbReference>
<evidence type="ECO:0000313" key="3">
    <source>
        <dbReference type="Proteomes" id="UP000184052"/>
    </source>
</evidence>
<dbReference type="GO" id="GO:0046870">
    <property type="term" value="F:cadmium ion binding"/>
    <property type="evidence" value="ECO:0007669"/>
    <property type="project" value="TreeGrafter"/>
</dbReference>
<evidence type="ECO:0000259" key="1">
    <source>
        <dbReference type="PROSITE" id="PS50151"/>
    </source>
</evidence>
<organism evidence="2 3">
    <name type="scientific">Dethiosulfatibacter aminovorans DSM 17477</name>
    <dbReference type="NCBI Taxonomy" id="1121476"/>
    <lineage>
        <taxon>Bacteria</taxon>
        <taxon>Bacillati</taxon>
        <taxon>Bacillota</taxon>
        <taxon>Tissierellia</taxon>
        <taxon>Dethiosulfatibacter</taxon>
    </lineage>
</organism>
<dbReference type="GO" id="GO:1990170">
    <property type="term" value="P:stress response to cadmium ion"/>
    <property type="evidence" value="ECO:0007669"/>
    <property type="project" value="TreeGrafter"/>
</dbReference>
<dbReference type="GO" id="GO:1990169">
    <property type="term" value="P:stress response to copper ion"/>
    <property type="evidence" value="ECO:0007669"/>
    <property type="project" value="TreeGrafter"/>
</dbReference>
<name>A0A1M6F8Y6_9FIRM</name>
<dbReference type="InterPro" id="IPR025542">
    <property type="entry name" value="YacH"/>
</dbReference>
<dbReference type="Pfam" id="PF02151">
    <property type="entry name" value="UVR"/>
    <property type="match status" value="1"/>
</dbReference>
<dbReference type="OrthoDB" id="9788704at2"/>
<evidence type="ECO:0000313" key="2">
    <source>
        <dbReference type="EMBL" id="SHI94188.1"/>
    </source>
</evidence>
<protein>
    <submittedName>
        <fullName evidence="2">Protein-arginine kinase activator protein McsA</fullName>
    </submittedName>
</protein>
<keyword evidence="3" id="KW-1185">Reference proteome</keyword>
<dbReference type="InterPro" id="IPR036876">
    <property type="entry name" value="UVR_dom_sf"/>
</dbReference>
<gene>
    <name evidence="2" type="ORF">SAMN02745751_01396</name>
</gene>
<dbReference type="PROSITE" id="PS50151">
    <property type="entry name" value="UVR"/>
    <property type="match status" value="1"/>
</dbReference>
<dbReference type="PANTHER" id="PTHR38430:SF1">
    <property type="entry name" value="PROTEIN-ARGININE KINASE ACTIVATOR PROTEIN"/>
    <property type="match status" value="1"/>
</dbReference>
<keyword evidence="2" id="KW-0418">Kinase</keyword>
<proteinExistence type="predicted"/>
<reference evidence="2 3" key="1">
    <citation type="submission" date="2016-11" db="EMBL/GenBank/DDBJ databases">
        <authorList>
            <person name="Jaros S."/>
            <person name="Januszkiewicz K."/>
            <person name="Wedrychowicz H."/>
        </authorList>
    </citation>
    <scope>NUCLEOTIDE SEQUENCE [LARGE SCALE GENOMIC DNA]</scope>
    <source>
        <strain evidence="2 3">DSM 17477</strain>
    </source>
</reference>
<dbReference type="PANTHER" id="PTHR38430">
    <property type="entry name" value="PROTEIN-ARGININE KINASE ACTIVATOR PROTEIN"/>
    <property type="match status" value="1"/>
</dbReference>
<dbReference type="EMBL" id="FQZL01000008">
    <property type="protein sequence ID" value="SHI94188.1"/>
    <property type="molecule type" value="Genomic_DNA"/>
</dbReference>
<dbReference type="AlphaFoldDB" id="A0A1M6F8Y6"/>
<dbReference type="STRING" id="1121476.SAMN02745751_01396"/>
<dbReference type="PIRSF" id="PIRSF015034">
    <property type="entry name" value="YacH"/>
    <property type="match status" value="1"/>
</dbReference>